<evidence type="ECO:0000313" key="5">
    <source>
        <dbReference type="Proteomes" id="UP001524547"/>
    </source>
</evidence>
<sequence length="253" mass="26533">MSGRTRLVGVSLKMYMGLARTREWMDAVAAAAREGLPPGVGLFVIPGFLSLRESAEILDGTGVALGAQNMFWEDAGAFTGEVSAPMLREAGCRYVEIGHAERRRLFGETEEVVSLKMRAAIRNGLVPVLCIGEMRRGTPEQAVAECAAQFASAAEGLPAESELVFAWEPVWAIGAAEPAPPDYIAAVAGGLRTLLAGWPRAKLIYGGSAGPGLLTRLGDAVDGLFLGRFAHDVGALRQVLTEAAASAGPAVLQ</sequence>
<reference evidence="4 5" key="1">
    <citation type="submission" date="2022-06" db="EMBL/GenBank/DDBJ databases">
        <title>Rhizosaccharibacter gen. nov. sp. nov. KSS12, endophytic bacteria isolated from sugarcane.</title>
        <authorList>
            <person name="Pitiwittayakul N."/>
        </authorList>
    </citation>
    <scope>NUCLEOTIDE SEQUENCE [LARGE SCALE GENOMIC DNA]</scope>
    <source>
        <strain evidence="4 5">KSS12</strain>
    </source>
</reference>
<comment type="pathway">
    <text evidence="3">Carbohydrate degradation; glycolysis; D-glyceraldehyde 3-phosphate from glycerone phosphate: step 1/1.</text>
</comment>
<dbReference type="SUPFAM" id="SSF51351">
    <property type="entry name" value="Triosephosphate isomerase (TIM)"/>
    <property type="match status" value="1"/>
</dbReference>
<evidence type="ECO:0000256" key="2">
    <source>
        <dbReference type="ARBA" id="ARBA00023235"/>
    </source>
</evidence>
<comment type="subunit">
    <text evidence="3">Homodimer.</text>
</comment>
<evidence type="ECO:0000256" key="1">
    <source>
        <dbReference type="ARBA" id="ARBA00000148"/>
    </source>
</evidence>
<keyword evidence="3" id="KW-0963">Cytoplasm</keyword>
<accession>A0ABT1VUP9</accession>
<dbReference type="InterPro" id="IPR013785">
    <property type="entry name" value="Aldolase_TIM"/>
</dbReference>
<dbReference type="Proteomes" id="UP001524547">
    <property type="component" value="Unassembled WGS sequence"/>
</dbReference>
<evidence type="ECO:0000256" key="3">
    <source>
        <dbReference type="RuleBase" id="RU363013"/>
    </source>
</evidence>
<dbReference type="PROSITE" id="PS51440">
    <property type="entry name" value="TIM_2"/>
    <property type="match status" value="1"/>
</dbReference>
<proteinExistence type="inferred from homology"/>
<comment type="caution">
    <text evidence="4">The sequence shown here is derived from an EMBL/GenBank/DDBJ whole genome shotgun (WGS) entry which is preliminary data.</text>
</comment>
<comment type="catalytic activity">
    <reaction evidence="3">
        <text>D-glyceraldehyde 3-phosphate = dihydroxyacetone phosphate</text>
        <dbReference type="Rhea" id="RHEA:18585"/>
        <dbReference type="ChEBI" id="CHEBI:57642"/>
        <dbReference type="ChEBI" id="CHEBI:59776"/>
        <dbReference type="EC" id="5.3.1.1"/>
    </reaction>
</comment>
<comment type="subcellular location">
    <subcellularLocation>
        <location evidence="3">Cytoplasm</location>
    </subcellularLocation>
</comment>
<organism evidence="4 5">
    <name type="scientific">Rhizosaccharibacter radicis</name>
    <dbReference type="NCBI Taxonomy" id="2782605"/>
    <lineage>
        <taxon>Bacteria</taxon>
        <taxon>Pseudomonadati</taxon>
        <taxon>Pseudomonadota</taxon>
        <taxon>Alphaproteobacteria</taxon>
        <taxon>Acetobacterales</taxon>
        <taxon>Acetobacteraceae</taxon>
        <taxon>Rhizosaccharibacter</taxon>
    </lineage>
</organism>
<dbReference type="InterPro" id="IPR035990">
    <property type="entry name" value="TIM_sf"/>
</dbReference>
<keyword evidence="3" id="KW-0324">Glycolysis</keyword>
<keyword evidence="5" id="KW-1185">Reference proteome</keyword>
<dbReference type="PANTHER" id="PTHR21139:SF2">
    <property type="entry name" value="TRIOSEPHOSPHATE ISOMERASE"/>
    <property type="match status" value="1"/>
</dbReference>
<dbReference type="InterPro" id="IPR000652">
    <property type="entry name" value="Triosephosphate_isomerase"/>
</dbReference>
<keyword evidence="3" id="KW-0312">Gluconeogenesis</keyword>
<name>A0ABT1VUP9_9PROT</name>
<dbReference type="Pfam" id="PF00121">
    <property type="entry name" value="TIM"/>
    <property type="match status" value="1"/>
</dbReference>
<dbReference type="GO" id="GO:0016853">
    <property type="term" value="F:isomerase activity"/>
    <property type="evidence" value="ECO:0007669"/>
    <property type="project" value="UniProtKB-KW"/>
</dbReference>
<dbReference type="RefSeq" id="WP_422918798.1">
    <property type="nucleotide sequence ID" value="NZ_JAMZEJ010000002.1"/>
</dbReference>
<dbReference type="CDD" id="cd00311">
    <property type="entry name" value="TIM"/>
    <property type="match status" value="1"/>
</dbReference>
<keyword evidence="2 3" id="KW-0413">Isomerase</keyword>
<comment type="catalytic activity">
    <reaction evidence="1">
        <text>L-erythrulose 1-phosphate = D-erythrulose 4-phosphate</text>
        <dbReference type="Rhea" id="RHEA:49588"/>
        <dbReference type="ChEBI" id="CHEBI:58002"/>
        <dbReference type="ChEBI" id="CHEBI:90796"/>
        <dbReference type="EC" id="5.3.1.33"/>
    </reaction>
</comment>
<comment type="pathway">
    <text evidence="3">Carbohydrate biosynthesis; gluconeogenesis.</text>
</comment>
<comment type="similarity">
    <text evidence="3">Belongs to the triosephosphate isomerase family.</text>
</comment>
<gene>
    <name evidence="4" type="ORF">NFI88_04340</name>
</gene>
<dbReference type="Gene3D" id="3.20.20.70">
    <property type="entry name" value="Aldolase class I"/>
    <property type="match status" value="1"/>
</dbReference>
<dbReference type="PANTHER" id="PTHR21139">
    <property type="entry name" value="TRIOSEPHOSPHATE ISOMERASE"/>
    <property type="match status" value="1"/>
</dbReference>
<evidence type="ECO:0000313" key="4">
    <source>
        <dbReference type="EMBL" id="MCQ8240069.1"/>
    </source>
</evidence>
<dbReference type="EC" id="5.3.1.1" evidence="3"/>
<protein>
    <recommendedName>
        <fullName evidence="3">Triosephosphate isomerase</fullName>
        <ecNumber evidence="3">5.3.1.1</ecNumber>
    </recommendedName>
</protein>
<dbReference type="EMBL" id="JAMZEJ010000002">
    <property type="protein sequence ID" value="MCQ8240069.1"/>
    <property type="molecule type" value="Genomic_DNA"/>
</dbReference>